<dbReference type="InterPro" id="IPR001126">
    <property type="entry name" value="UmuC"/>
</dbReference>
<dbReference type="InterPro" id="IPR027417">
    <property type="entry name" value="P-loop_NTPase"/>
</dbReference>
<dbReference type="RefSeq" id="WP_081796767.1">
    <property type="nucleotide sequence ID" value="NZ_JAEMUK010000015.1"/>
</dbReference>
<organism evidence="4 5">
    <name type="scientific">Rhodomicrobium udaipurense</name>
    <dbReference type="NCBI Taxonomy" id="1202716"/>
    <lineage>
        <taxon>Bacteria</taxon>
        <taxon>Pseudomonadati</taxon>
        <taxon>Pseudomonadota</taxon>
        <taxon>Alphaproteobacteria</taxon>
        <taxon>Hyphomicrobiales</taxon>
        <taxon>Hyphomicrobiaceae</taxon>
        <taxon>Rhodomicrobium</taxon>
    </lineage>
</organism>
<dbReference type="InterPro" id="IPR043502">
    <property type="entry name" value="DNA/RNA_pol_sf"/>
</dbReference>
<dbReference type="PANTHER" id="PTHR35369:SF2">
    <property type="entry name" value="BLR3025 PROTEIN"/>
    <property type="match status" value="1"/>
</dbReference>
<feature type="region of interest" description="Disordered" evidence="2">
    <location>
        <begin position="206"/>
        <end position="233"/>
    </location>
</feature>
<dbReference type="EMBL" id="JAEMUK010000015">
    <property type="protein sequence ID" value="MBJ7543605.1"/>
    <property type="molecule type" value="Genomic_DNA"/>
</dbReference>
<dbReference type="SUPFAM" id="SSF56672">
    <property type="entry name" value="DNA/RNA polymerases"/>
    <property type="match status" value="1"/>
</dbReference>
<evidence type="ECO:0000256" key="1">
    <source>
        <dbReference type="ARBA" id="ARBA00022763"/>
    </source>
</evidence>
<dbReference type="Proteomes" id="UP000623250">
    <property type="component" value="Unassembled WGS sequence"/>
</dbReference>
<keyword evidence="5" id="KW-1185">Reference proteome</keyword>
<dbReference type="Pfam" id="PF00817">
    <property type="entry name" value="IMS"/>
    <property type="match status" value="1"/>
</dbReference>
<feature type="compositionally biased region" description="Low complexity" evidence="2">
    <location>
        <begin position="21"/>
        <end position="30"/>
    </location>
</feature>
<comment type="caution">
    <text evidence="4">The sequence shown here is derived from an EMBL/GenBank/DDBJ whole genome shotgun (WGS) entry which is preliminary data.</text>
</comment>
<reference evidence="4 5" key="1">
    <citation type="submission" date="2020-12" db="EMBL/GenBank/DDBJ databases">
        <title>Revised draft genomes of Rhodomicrobium vannielii ATCC 17100 and Rhodomicrobium udaipurense JA643.</title>
        <authorList>
            <person name="Conners E.M."/>
            <person name="Davenport E.J."/>
            <person name="Bose A."/>
        </authorList>
    </citation>
    <scope>NUCLEOTIDE SEQUENCE [LARGE SCALE GENOMIC DNA]</scope>
    <source>
        <strain evidence="4 5">JA643</strain>
    </source>
</reference>
<dbReference type="CDD" id="cd03468">
    <property type="entry name" value="PolY_like"/>
    <property type="match status" value="1"/>
</dbReference>
<evidence type="ECO:0000259" key="3">
    <source>
        <dbReference type="Pfam" id="PF00817"/>
    </source>
</evidence>
<protein>
    <recommendedName>
        <fullName evidence="3">UmuC domain-containing protein</fullName>
    </recommendedName>
</protein>
<evidence type="ECO:0000256" key="2">
    <source>
        <dbReference type="SAM" id="MobiDB-lite"/>
    </source>
</evidence>
<dbReference type="InterPro" id="IPR050356">
    <property type="entry name" value="SulA_CellDiv_inhibitor"/>
</dbReference>
<feature type="region of interest" description="Disordered" evidence="2">
    <location>
        <begin position="1"/>
        <end position="30"/>
    </location>
</feature>
<feature type="compositionally biased region" description="Low complexity" evidence="2">
    <location>
        <begin position="211"/>
        <end position="233"/>
    </location>
</feature>
<gene>
    <name evidence="4" type="ORF">JDN41_08540</name>
</gene>
<dbReference type="AlphaFoldDB" id="A0A8I1GHL5"/>
<accession>A0A8I1GHL5</accession>
<evidence type="ECO:0000313" key="4">
    <source>
        <dbReference type="EMBL" id="MBJ7543605.1"/>
    </source>
</evidence>
<evidence type="ECO:0000313" key="5">
    <source>
        <dbReference type="Proteomes" id="UP000623250"/>
    </source>
</evidence>
<keyword evidence="1" id="KW-0227">DNA damage</keyword>
<feature type="compositionally biased region" description="Basic and acidic residues" evidence="2">
    <location>
        <begin position="1"/>
        <end position="14"/>
    </location>
</feature>
<feature type="domain" description="UmuC" evidence="3">
    <location>
        <begin position="278"/>
        <end position="419"/>
    </location>
</feature>
<dbReference type="SUPFAM" id="SSF52540">
    <property type="entry name" value="P-loop containing nucleoside triphosphate hydrolases"/>
    <property type="match status" value="1"/>
</dbReference>
<dbReference type="Gene3D" id="3.40.50.300">
    <property type="entry name" value="P-loop containing nucleotide triphosphate hydrolases"/>
    <property type="match status" value="1"/>
</dbReference>
<dbReference type="GO" id="GO:0006281">
    <property type="term" value="P:DNA repair"/>
    <property type="evidence" value="ECO:0007669"/>
    <property type="project" value="InterPro"/>
</dbReference>
<name>A0A8I1GHL5_9HYPH</name>
<proteinExistence type="predicted"/>
<dbReference type="PANTHER" id="PTHR35369">
    <property type="entry name" value="BLR3025 PROTEIN-RELATED"/>
    <property type="match status" value="1"/>
</dbReference>
<feature type="region of interest" description="Disordered" evidence="2">
    <location>
        <begin position="765"/>
        <end position="808"/>
    </location>
</feature>
<sequence>MSVSPPDHRAEKATRPQAAMRATASNRRAGSAASGALDALRMQVRAIEGHYLDDDRTPPVLPFADARLNAPLPGGGLSLGALHEFTANALEAELAPSVTGFAATVLAAHLRARGGVALWAASQTDFYAPGLRRFGLDPARVVFVDCRKDAEVLAVMEEALHSRAVAAVLGEAGALTLKTGRRLDAAARASNALALLIRRHVVKPGGVTGEPSGAASPAGASPPSLRPMSSAVSARRAGASTSTIAAMEEPHPLSWRHSMAQTGTALTRATGKRAMYVWLPNFAMTLARLKRPRLAKRREPLALLEKHGTVRRIAALDGPAIEAGLYLHQPLADALAVCPKLVTADADPAAEADARAALALWAQRYTPATAPAPSGLWLDITGCAHLVGDEDELADDLLGRLEARGIPARAAIAPTFGAAFALAHHAERYVIAGDFAAAGGAPSPLSQQATLFESEEDRRVEAGLAALLAPLPVERLRIVPETASVLRKLGLYTIGDVLPLPRASLARRFPDLLPQLDKALGRADEAIDFLREPTPWLERLRFAEPLAAPEDIERVTRALLDMLCRRLERERHGGLTFEVSFFRADGGVEGQTVTTALPCRDPARVMRLFREKLPLIDPGFGIDSAMIFASRVEPLEARQSNILRKVQGEASLEDLAALIDGIENRFGEGRVYRFAPRESHMPERAVARIPALADAAAAFAVAETPRLAAQEKEAAPFALCEAPRGAMPELRSSNAGSQDYSGASLSAQTGEAIAATRALACAGKKPSAHAARGGETPSHQTGEISPSGGKVGPKSRRAPKQPAAEPSPWELLPERPVRLFTRPHPIDVTAALPDAPPMLFRWRKVVHRIVRADGPERIASEWWRALHDEDREVRDYYRVESAHGMRFWVYREGEYGGERPPRWYLHGVFA</sequence>